<proteinExistence type="predicted"/>
<name>A0A255XLC2_9PROT</name>
<comment type="caution">
    <text evidence="2">The sequence shown here is derived from an EMBL/GenBank/DDBJ whole genome shotgun (WGS) entry which is preliminary data.</text>
</comment>
<dbReference type="Proteomes" id="UP000216361">
    <property type="component" value="Unassembled WGS sequence"/>
</dbReference>
<dbReference type="SUPFAM" id="SSF52266">
    <property type="entry name" value="SGNH hydrolase"/>
    <property type="match status" value="1"/>
</dbReference>
<keyword evidence="1" id="KW-0732">Signal</keyword>
<protein>
    <recommendedName>
        <fullName evidence="4">SGNH/GDSL hydrolase family protein</fullName>
    </recommendedName>
</protein>
<feature type="signal peptide" evidence="1">
    <location>
        <begin position="1"/>
        <end position="21"/>
    </location>
</feature>
<feature type="chain" id="PRO_5012761843" description="SGNH/GDSL hydrolase family protein" evidence="1">
    <location>
        <begin position="22"/>
        <end position="266"/>
    </location>
</feature>
<dbReference type="GO" id="GO:0016788">
    <property type="term" value="F:hydrolase activity, acting on ester bonds"/>
    <property type="evidence" value="ECO:0007669"/>
    <property type="project" value="UniProtKB-ARBA"/>
</dbReference>
<dbReference type="InterPro" id="IPR036514">
    <property type="entry name" value="SGNH_hydro_sf"/>
</dbReference>
<organism evidence="2 3">
    <name type="scientific">Elstera cyanobacteriorum</name>
    <dbReference type="NCBI Taxonomy" id="2022747"/>
    <lineage>
        <taxon>Bacteria</taxon>
        <taxon>Pseudomonadati</taxon>
        <taxon>Pseudomonadota</taxon>
        <taxon>Alphaproteobacteria</taxon>
        <taxon>Rhodospirillales</taxon>
        <taxon>Rhodospirillaceae</taxon>
        <taxon>Elstera</taxon>
    </lineage>
</organism>
<keyword evidence="3" id="KW-1185">Reference proteome</keyword>
<dbReference type="RefSeq" id="WP_094410708.1">
    <property type="nucleotide sequence ID" value="NZ_BMJZ01000003.1"/>
</dbReference>
<evidence type="ECO:0000313" key="2">
    <source>
        <dbReference type="EMBL" id="OYQ17070.1"/>
    </source>
</evidence>
<sequence length="266" mass="29389">MARVLTFYAFIGFICAVPARAEVKPEVTRLPQPPHSALYVGNSFFYYNNSLHSHVREFVLRGESKNNFRSFSATISGAGLDWHDVASYFRPNAVGSYSFDAKNRVIFAPKDRKPYDVTIMMDCSQCPVHPDLKTVFAESAEKDAAIVRTHGAEPVFFMSWAYQDVPEMTGELADAYTEMGNKLKALVIPAGLAFAKSQALSPEINLYQKDKRHPTLAGTYLAAATTYAALFGKSPVGNSYTADLADEVAAKLQEAAWATVQDYFKP</sequence>
<dbReference type="Gene3D" id="3.40.50.1110">
    <property type="entry name" value="SGNH hydrolase"/>
    <property type="match status" value="1"/>
</dbReference>
<reference evidence="2 3" key="1">
    <citation type="submission" date="2017-07" db="EMBL/GenBank/DDBJ databases">
        <title>Elstera cyanobacteriorum sp. nov., a novel bacterium isolated from cyanobacterial aggregates in a eutrophic lake.</title>
        <authorList>
            <person name="Cai H."/>
        </authorList>
    </citation>
    <scope>NUCLEOTIDE SEQUENCE [LARGE SCALE GENOMIC DNA]</scope>
    <source>
        <strain evidence="2 3">TH019</strain>
    </source>
</reference>
<dbReference type="AlphaFoldDB" id="A0A255XLC2"/>
<evidence type="ECO:0000256" key="1">
    <source>
        <dbReference type="SAM" id="SignalP"/>
    </source>
</evidence>
<accession>A0A255XLC2</accession>
<dbReference type="EMBL" id="NOXS01000035">
    <property type="protein sequence ID" value="OYQ17070.1"/>
    <property type="molecule type" value="Genomic_DNA"/>
</dbReference>
<gene>
    <name evidence="2" type="ORF">CHR90_17920</name>
</gene>
<evidence type="ECO:0000313" key="3">
    <source>
        <dbReference type="Proteomes" id="UP000216361"/>
    </source>
</evidence>
<evidence type="ECO:0008006" key="4">
    <source>
        <dbReference type="Google" id="ProtNLM"/>
    </source>
</evidence>
<dbReference type="OrthoDB" id="9792428at2"/>